<proteinExistence type="predicted"/>
<dbReference type="InterPro" id="IPR036250">
    <property type="entry name" value="AcylCo_DH-like_C"/>
</dbReference>
<keyword evidence="2 4" id="KW-0274">FAD</keyword>
<feature type="binding site" evidence="4">
    <location>
        <position position="193"/>
    </location>
    <ligand>
        <name>FAD</name>
        <dbReference type="ChEBI" id="CHEBI:57692"/>
    </ligand>
</feature>
<dbReference type="PANTHER" id="PTHR36117:SF3">
    <property type="entry name" value="4-HYDROXYPHENYLACETATE 3-MONOOXYGENASE-RELATED"/>
    <property type="match status" value="1"/>
</dbReference>
<dbReference type="EMBL" id="CP035503">
    <property type="protein sequence ID" value="QDL37365.1"/>
    <property type="molecule type" value="Genomic_DNA"/>
</dbReference>
<dbReference type="SUPFAM" id="SSF47203">
    <property type="entry name" value="Acyl-CoA dehydrogenase C-terminal domain-like"/>
    <property type="match status" value="1"/>
</dbReference>
<keyword evidence="1" id="KW-0285">Flavoprotein</keyword>
<evidence type="ECO:0000259" key="5">
    <source>
        <dbReference type="Pfam" id="PF03241"/>
    </source>
</evidence>
<keyword evidence="8" id="KW-1185">Reference proteome</keyword>
<dbReference type="InterPro" id="IPR024719">
    <property type="entry name" value="HpaB/PvcC/4-BUDH_C"/>
</dbReference>
<dbReference type="Gene3D" id="1.10.3140.10">
    <property type="entry name" value="4-hydroxybutyryl-coa dehydratase, domain 1"/>
    <property type="match status" value="1"/>
</dbReference>
<evidence type="ECO:0000313" key="7">
    <source>
        <dbReference type="EMBL" id="QDL37365.1"/>
    </source>
</evidence>
<dbReference type="InterPro" id="IPR024677">
    <property type="entry name" value="HpaB/PvcC"/>
</dbReference>
<evidence type="ECO:0000313" key="8">
    <source>
        <dbReference type="Proteomes" id="UP000316798"/>
    </source>
</evidence>
<feature type="domain" description="HpaB/PvcC/4-BUDH C-terminal" evidence="5">
    <location>
        <begin position="284"/>
        <end position="484"/>
    </location>
</feature>
<dbReference type="Pfam" id="PF03241">
    <property type="entry name" value="HpaB"/>
    <property type="match status" value="1"/>
</dbReference>
<evidence type="ECO:0000256" key="4">
    <source>
        <dbReference type="PIRSR" id="PIRSR000331-2"/>
    </source>
</evidence>
<protein>
    <submittedName>
        <fullName evidence="7">Pyoverdin chromophore biosynthetic protein pvcC</fullName>
    </submittedName>
</protein>
<reference evidence="7 8" key="1">
    <citation type="submission" date="2019-01" db="EMBL/GenBank/DDBJ databases">
        <title>Genomic insights into a novel species Rhodoferax sp.</title>
        <authorList>
            <person name="Jin L."/>
        </authorList>
    </citation>
    <scope>NUCLEOTIDE SEQUENCE [LARGE SCALE GENOMIC DNA]</scope>
    <source>
        <strain evidence="7 8">CHu59-6-5</strain>
    </source>
</reference>
<organism evidence="7 8">
    <name type="scientific">Rhodoferax sediminis</name>
    <dbReference type="NCBI Taxonomy" id="2509614"/>
    <lineage>
        <taxon>Bacteria</taxon>
        <taxon>Pseudomonadati</taxon>
        <taxon>Pseudomonadota</taxon>
        <taxon>Betaproteobacteria</taxon>
        <taxon>Burkholderiales</taxon>
        <taxon>Comamonadaceae</taxon>
        <taxon>Rhodoferax</taxon>
    </lineage>
</organism>
<evidence type="ECO:0000256" key="1">
    <source>
        <dbReference type="ARBA" id="ARBA00022630"/>
    </source>
</evidence>
<evidence type="ECO:0000259" key="6">
    <source>
        <dbReference type="Pfam" id="PF11794"/>
    </source>
</evidence>
<dbReference type="PIRSF" id="PIRSF500125">
    <property type="entry name" value="4_HPA_large"/>
    <property type="match status" value="1"/>
</dbReference>
<dbReference type="Proteomes" id="UP000316798">
    <property type="component" value="Chromosome"/>
</dbReference>
<evidence type="ECO:0000256" key="3">
    <source>
        <dbReference type="ARBA" id="ARBA00023002"/>
    </source>
</evidence>
<gene>
    <name evidence="7" type="ORF">EUB48_08820</name>
</gene>
<name>A0A515DAE0_9BURK</name>
<dbReference type="AlphaFoldDB" id="A0A515DAE0"/>
<dbReference type="InterPro" id="IPR024674">
    <property type="entry name" value="HpaB/PvcC/4-BUDH_N"/>
</dbReference>
<dbReference type="GO" id="GO:0016627">
    <property type="term" value="F:oxidoreductase activity, acting on the CH-CH group of donors"/>
    <property type="evidence" value="ECO:0007669"/>
    <property type="project" value="InterPro"/>
</dbReference>
<dbReference type="RefSeq" id="WP_142818535.1">
    <property type="nucleotide sequence ID" value="NZ_CP035503.1"/>
</dbReference>
<dbReference type="InterPro" id="IPR009100">
    <property type="entry name" value="AcylCoA_DH/oxidase_NM_dom_sf"/>
</dbReference>
<dbReference type="Pfam" id="PF11794">
    <property type="entry name" value="HpaB_N"/>
    <property type="match status" value="1"/>
</dbReference>
<feature type="binding site" evidence="4">
    <location>
        <begin position="152"/>
        <end position="154"/>
    </location>
    <ligand>
        <name>FAD</name>
        <dbReference type="ChEBI" id="CHEBI:57692"/>
    </ligand>
</feature>
<dbReference type="PIRSF" id="PIRSF000331">
    <property type="entry name" value="HpaA_HpaB"/>
    <property type="match status" value="1"/>
</dbReference>
<dbReference type="InterPro" id="IPR046373">
    <property type="entry name" value="Acyl-CoA_Oxase/DH_mid-dom_sf"/>
</dbReference>
<evidence type="ECO:0000256" key="2">
    <source>
        <dbReference type="ARBA" id="ARBA00022827"/>
    </source>
</evidence>
<feature type="domain" description="HpaB/PvcC/4-BUDH N-terminal" evidence="6">
    <location>
        <begin position="14"/>
        <end position="277"/>
    </location>
</feature>
<dbReference type="Gene3D" id="2.40.110.10">
    <property type="entry name" value="Butyryl-CoA Dehydrogenase, subunit A, domain 2"/>
    <property type="match status" value="1"/>
</dbReference>
<dbReference type="SUPFAM" id="SSF56645">
    <property type="entry name" value="Acyl-CoA dehydrogenase NM domain-like"/>
    <property type="match status" value="1"/>
</dbReference>
<dbReference type="PANTHER" id="PTHR36117">
    <property type="entry name" value="4-HYDROXYPHENYLACETATE 3-MONOOXYGENASE-RELATED"/>
    <property type="match status" value="1"/>
</dbReference>
<dbReference type="KEGG" id="rhf:EUB48_08820"/>
<sequence>MNTPTTQTALIPFTGKEYLESLNDGREVWIYGKKVKNITEHPAFRNSARMIARMYDAMHDPARREILTAPTEWGGFTHRFFQAPHTVEQQVASRDAIAELQRVGFGWMGRSPDYKGSFLGTLGANSGYYKGYEENALRWYRKAQERTWYINHAIMNAPVDRNKPTADTSDVYVRVVKETDAGIYVSGAKVVATGSALTHYTFVAHAGQLPIKDPAYSPIFMVPTGAPGVKMISRISNEYRAAVLGSPFDYPLSSRLDENDAILVLDNVFIPWEDVFVHNNVDLANRFAPDSGFNNRAAMHGCTRLAVKLDFICGVLSKALDLTGTSAFHGVQSKLGEVIAWRNTMWGLSDAMAKSSVPWHNMVQPDARFASAYRVVSQIAYPSIKNIIETIVASGLIYLNSHADDFKVPELRAYLDKYVRGSGGVDAEARVKTMKLLWDAIGTEFGARHELYEINYLGSNDVTRLANLYDAQNSGDLANMKAFADRCMSDYDINGWTVPDLVNNDDVSVLRTR</sequence>
<dbReference type="OrthoDB" id="7233724at2"/>
<keyword evidence="3" id="KW-0560">Oxidoreductase</keyword>
<accession>A0A515DAE0</accession>
<dbReference type="InterPro" id="IPR004925">
    <property type="entry name" value="HpaB/PvcC/4-BUDH"/>
</dbReference>
<dbReference type="Gene3D" id="1.20.140.10">
    <property type="entry name" value="Butyryl-CoA Dehydrogenase, subunit A, domain 3"/>
    <property type="match status" value="1"/>
</dbReference>